<proteinExistence type="predicted"/>
<dbReference type="STRING" id="52689.AKG39_15750"/>
<dbReference type="PIRSF" id="PIRSF021328">
    <property type="entry name" value="UCP021328"/>
    <property type="match status" value="1"/>
</dbReference>
<evidence type="ECO:0008006" key="4">
    <source>
        <dbReference type="Google" id="ProtNLM"/>
    </source>
</evidence>
<protein>
    <recommendedName>
        <fullName evidence="4">DUF2992 domain-containing protein</fullName>
    </recommendedName>
</protein>
<accession>A0A0L6TXF0</accession>
<keyword evidence="3" id="KW-1185">Reference proteome</keyword>
<evidence type="ECO:0000313" key="3">
    <source>
        <dbReference type="Proteomes" id="UP000036873"/>
    </source>
</evidence>
<evidence type="ECO:0000256" key="1">
    <source>
        <dbReference type="SAM" id="MobiDB-lite"/>
    </source>
</evidence>
<dbReference type="InterPro" id="IPR016787">
    <property type="entry name" value="UCP021328"/>
</dbReference>
<dbReference type="EMBL" id="LGYO01000044">
    <property type="protein sequence ID" value="KNZ40757.1"/>
    <property type="molecule type" value="Genomic_DNA"/>
</dbReference>
<organism evidence="2 3">
    <name type="scientific">Acetobacterium bakii</name>
    <dbReference type="NCBI Taxonomy" id="52689"/>
    <lineage>
        <taxon>Bacteria</taxon>
        <taxon>Bacillati</taxon>
        <taxon>Bacillota</taxon>
        <taxon>Clostridia</taxon>
        <taxon>Eubacteriales</taxon>
        <taxon>Eubacteriaceae</taxon>
        <taxon>Acetobacterium</taxon>
    </lineage>
</organism>
<dbReference type="Pfam" id="PF11208">
    <property type="entry name" value="DUF2992"/>
    <property type="match status" value="1"/>
</dbReference>
<reference evidence="3" key="1">
    <citation type="submission" date="2015-07" db="EMBL/GenBank/DDBJ databases">
        <title>Draft genome sequence of Acetobacterium bakii DSM 8293, a potential psychrophilic chemical producer through syngas fermentation.</title>
        <authorList>
            <person name="Song Y."/>
            <person name="Hwang S."/>
            <person name="Cho B.-K."/>
        </authorList>
    </citation>
    <scope>NUCLEOTIDE SEQUENCE [LARGE SCALE GENOMIC DNA]</scope>
    <source>
        <strain evidence="3">DSM 8239</strain>
    </source>
</reference>
<evidence type="ECO:0000313" key="2">
    <source>
        <dbReference type="EMBL" id="KNZ40757.1"/>
    </source>
</evidence>
<dbReference type="AlphaFoldDB" id="A0A0L6TXF0"/>
<dbReference type="Proteomes" id="UP000036873">
    <property type="component" value="Unassembled WGS sequence"/>
</dbReference>
<gene>
    <name evidence="2" type="ORF">AKG39_15750</name>
</gene>
<sequence>MDKVTGELTVFFEDPFWVGVFECRDRGKLKVAKVTFGSEPKDGELYNFILENYNRLQFSHPVDDEKIQEKRINPKRIQRDIHRQLEKKSIGTKAQQALKEEQEQKKITRKDFNRQKTEEEKLQLFELRQEKKKRKHRGR</sequence>
<name>A0A0L6TXF0_9FIRM</name>
<dbReference type="OrthoDB" id="4570726at2"/>
<dbReference type="RefSeq" id="WP_050741361.1">
    <property type="nucleotide sequence ID" value="NZ_LGYO01000044.1"/>
</dbReference>
<comment type="caution">
    <text evidence="2">The sequence shown here is derived from an EMBL/GenBank/DDBJ whole genome shotgun (WGS) entry which is preliminary data.</text>
</comment>
<feature type="compositionally biased region" description="Basic and acidic residues" evidence="1">
    <location>
        <begin position="79"/>
        <end position="89"/>
    </location>
</feature>
<feature type="compositionally biased region" description="Basic and acidic residues" evidence="1">
    <location>
        <begin position="98"/>
        <end position="114"/>
    </location>
</feature>
<feature type="region of interest" description="Disordered" evidence="1">
    <location>
        <begin position="79"/>
        <end position="114"/>
    </location>
</feature>